<evidence type="ECO:0000313" key="3">
    <source>
        <dbReference type="Proteomes" id="UP000782312"/>
    </source>
</evidence>
<name>A0A932MN36_UNCTE</name>
<dbReference type="GO" id="GO:0009306">
    <property type="term" value="P:protein secretion"/>
    <property type="evidence" value="ECO:0007669"/>
    <property type="project" value="InterPro"/>
</dbReference>
<accession>A0A932MN36</accession>
<dbReference type="PANTHER" id="PTHR30531">
    <property type="entry name" value="FLAGELLAR BIOSYNTHETIC PROTEIN FLHB"/>
    <property type="match status" value="1"/>
</dbReference>
<evidence type="ECO:0000256" key="1">
    <source>
        <dbReference type="ARBA" id="ARBA00010690"/>
    </source>
</evidence>
<dbReference type="Pfam" id="PF01312">
    <property type="entry name" value="Bac_export_2"/>
    <property type="match status" value="1"/>
</dbReference>
<organism evidence="2 3">
    <name type="scientific">Tectimicrobiota bacterium</name>
    <dbReference type="NCBI Taxonomy" id="2528274"/>
    <lineage>
        <taxon>Bacteria</taxon>
        <taxon>Pseudomonadati</taxon>
        <taxon>Nitrospinota/Tectimicrobiota group</taxon>
        <taxon>Candidatus Tectimicrobiota</taxon>
    </lineage>
</organism>
<dbReference type="Proteomes" id="UP000782312">
    <property type="component" value="Unassembled WGS sequence"/>
</dbReference>
<protein>
    <submittedName>
        <fullName evidence="2">EscU/YscU/HrcU family type III secretion system export apparatus switch protein</fullName>
    </submittedName>
</protein>
<reference evidence="2" key="1">
    <citation type="submission" date="2020-07" db="EMBL/GenBank/DDBJ databases">
        <title>Huge and variable diversity of episymbiotic CPR bacteria and DPANN archaea in groundwater ecosystems.</title>
        <authorList>
            <person name="He C.Y."/>
            <person name="Keren R."/>
            <person name="Whittaker M."/>
            <person name="Farag I.F."/>
            <person name="Doudna J."/>
            <person name="Cate J.H.D."/>
            <person name="Banfield J.F."/>
        </authorList>
    </citation>
    <scope>NUCLEOTIDE SEQUENCE</scope>
    <source>
        <strain evidence="2">NC_groundwater_763_Ag_S-0.2um_68_21</strain>
    </source>
</reference>
<dbReference type="SUPFAM" id="SSF160544">
    <property type="entry name" value="EscU C-terminal domain-like"/>
    <property type="match status" value="1"/>
</dbReference>
<dbReference type="Gene3D" id="3.40.1690.10">
    <property type="entry name" value="secretion proteins EscU"/>
    <property type="match status" value="1"/>
</dbReference>
<evidence type="ECO:0000313" key="2">
    <source>
        <dbReference type="EMBL" id="MBI3128949.1"/>
    </source>
</evidence>
<dbReference type="GO" id="GO:0005886">
    <property type="term" value="C:plasma membrane"/>
    <property type="evidence" value="ECO:0007669"/>
    <property type="project" value="TreeGrafter"/>
</dbReference>
<dbReference type="AlphaFoldDB" id="A0A932MN36"/>
<dbReference type="PANTHER" id="PTHR30531:SF12">
    <property type="entry name" value="FLAGELLAR BIOSYNTHETIC PROTEIN FLHB"/>
    <property type="match status" value="1"/>
</dbReference>
<comment type="similarity">
    <text evidence="1">Belongs to the type III secretion exporter family.</text>
</comment>
<gene>
    <name evidence="2" type="ORF">HYZ11_15190</name>
</gene>
<dbReference type="InterPro" id="IPR029025">
    <property type="entry name" value="T3SS_substrate_exporter_C"/>
</dbReference>
<comment type="caution">
    <text evidence="2">The sequence shown here is derived from an EMBL/GenBank/DDBJ whole genome shotgun (WGS) entry which is preliminary data.</text>
</comment>
<dbReference type="InterPro" id="IPR006135">
    <property type="entry name" value="T3SS_substrate_exporter"/>
</dbReference>
<sequence>MEPHRRPLPVIPMEAVALRYEPRLEQAPRLVAKGRGEVAERILELARIHNIPIREDSDLVRLLGKLDLEAEIPPDLYKVIAEILAFVYFVNEKWKKEKAA</sequence>
<dbReference type="EMBL" id="JACPUR010000037">
    <property type="protein sequence ID" value="MBI3128949.1"/>
    <property type="molecule type" value="Genomic_DNA"/>
</dbReference>
<proteinExistence type="inferred from homology"/>